<sequence length="89" mass="10340">MEEGATYLLCPDKKCRLFLDSSRRIPCEQECPRQDKLVKMIICRNCKNIIELPGDHNALCHIKHACPDGRNALNFRLSGVYYLLYEKPE</sequence>
<evidence type="ECO:0000313" key="1">
    <source>
        <dbReference type="EMBL" id="OGF27420.1"/>
    </source>
</evidence>
<protein>
    <submittedName>
        <fullName evidence="1">Uncharacterized protein</fullName>
    </submittedName>
</protein>
<accession>A0A1F5SL50</accession>
<comment type="caution">
    <text evidence="1">The sequence shown here is derived from an EMBL/GenBank/DDBJ whole genome shotgun (WGS) entry which is preliminary data.</text>
</comment>
<name>A0A1F5SL50_9BACT</name>
<organism evidence="1 2">
    <name type="scientific">Candidatus Falkowbacteria bacterium RIFOXYA2_FULL_47_19</name>
    <dbReference type="NCBI Taxonomy" id="1797994"/>
    <lineage>
        <taxon>Bacteria</taxon>
        <taxon>Candidatus Falkowiibacteriota</taxon>
    </lineage>
</organism>
<dbReference type="EMBL" id="MFGB01000008">
    <property type="protein sequence ID" value="OGF27420.1"/>
    <property type="molecule type" value="Genomic_DNA"/>
</dbReference>
<dbReference type="STRING" id="1797994.A2227_02250"/>
<dbReference type="AlphaFoldDB" id="A0A1F5SL50"/>
<dbReference type="Proteomes" id="UP000178367">
    <property type="component" value="Unassembled WGS sequence"/>
</dbReference>
<gene>
    <name evidence="1" type="ORF">A2227_02250</name>
</gene>
<evidence type="ECO:0000313" key="2">
    <source>
        <dbReference type="Proteomes" id="UP000178367"/>
    </source>
</evidence>
<proteinExistence type="predicted"/>
<reference evidence="1 2" key="1">
    <citation type="journal article" date="2016" name="Nat. Commun.">
        <title>Thousands of microbial genomes shed light on interconnected biogeochemical processes in an aquifer system.</title>
        <authorList>
            <person name="Anantharaman K."/>
            <person name="Brown C.T."/>
            <person name="Hug L.A."/>
            <person name="Sharon I."/>
            <person name="Castelle C.J."/>
            <person name="Probst A.J."/>
            <person name="Thomas B.C."/>
            <person name="Singh A."/>
            <person name="Wilkins M.J."/>
            <person name="Karaoz U."/>
            <person name="Brodie E.L."/>
            <person name="Williams K.H."/>
            <person name="Hubbard S.S."/>
            <person name="Banfield J.F."/>
        </authorList>
    </citation>
    <scope>NUCLEOTIDE SEQUENCE [LARGE SCALE GENOMIC DNA]</scope>
</reference>